<evidence type="ECO:0000256" key="1">
    <source>
        <dbReference type="ARBA" id="ARBA00022741"/>
    </source>
</evidence>
<dbReference type="CDD" id="cd00060">
    <property type="entry name" value="FHA"/>
    <property type="match status" value="1"/>
</dbReference>
<organism evidence="9 10">
    <name type="scientific">Chondromyces crocatus</name>
    <dbReference type="NCBI Taxonomy" id="52"/>
    <lineage>
        <taxon>Bacteria</taxon>
        <taxon>Pseudomonadati</taxon>
        <taxon>Myxococcota</taxon>
        <taxon>Polyangia</taxon>
        <taxon>Polyangiales</taxon>
        <taxon>Polyangiaceae</taxon>
        <taxon>Chondromyces</taxon>
    </lineage>
</organism>
<dbReference type="InterPro" id="IPR025662">
    <property type="entry name" value="Sigma_54_int_dom_ATP-bd_1"/>
</dbReference>
<name>A0A0K1EF67_CHOCO</name>
<dbReference type="InterPro" id="IPR000253">
    <property type="entry name" value="FHA_dom"/>
</dbReference>
<evidence type="ECO:0000256" key="5">
    <source>
        <dbReference type="ARBA" id="ARBA00023163"/>
    </source>
</evidence>
<evidence type="ECO:0000256" key="2">
    <source>
        <dbReference type="ARBA" id="ARBA00022840"/>
    </source>
</evidence>
<keyword evidence="2" id="KW-0067">ATP-binding</keyword>
<dbReference type="InterPro" id="IPR027417">
    <property type="entry name" value="P-loop_NTPase"/>
</dbReference>
<dbReference type="CDD" id="cd00009">
    <property type="entry name" value="AAA"/>
    <property type="match status" value="1"/>
</dbReference>
<dbReference type="Proteomes" id="UP000067626">
    <property type="component" value="Chromosome"/>
</dbReference>
<evidence type="ECO:0000259" key="8">
    <source>
        <dbReference type="PROSITE" id="PS50045"/>
    </source>
</evidence>
<sequence>MLEVTVGTKNRVEVRGGRIRVLKANARNPNWVDIGPEPIIVGRNAACQLVLEDGKVSAVHAEFVATEQGVRLRDLGSRNGTFIAGVRVADVFLMSNTKMRLGETEMQFEPVRPERITVSALPAFGPMVAQSPSMRTIFEKLSKVAPTDLTVLITGETGTGKELVAQAVHLASPRAKKPFVIVDCGSIPPTLAEATLFGHERGAFTGAVDKRLSPFLEADGGTIFLDELGELPIDVQPKLLRALAERRIKSVGGSSYREVDVRVLAATRRDLVRAVNTGAFRSDLYFRVAQVKVELPALRQRIEDIPVLVRKMLRDLGDESAYDRVTNETLERLMRHDWPGNVRELKNAVQVASALHVEGEEVDIASHLGSLAETPQASPTLGASSSSVSSGGSIPAATFKGRPFQEAKRDVLARFERDYFAALAEEAKGNVSEMARRAGMERAHVRAYLRRHEILSKGEPSEQE</sequence>
<dbReference type="PANTHER" id="PTHR32071:SF117">
    <property type="entry name" value="PTS-DEPENDENT DIHYDROXYACETONE KINASE OPERON REGULATORY PROTEIN-RELATED"/>
    <property type="match status" value="1"/>
</dbReference>
<evidence type="ECO:0000313" key="10">
    <source>
        <dbReference type="Proteomes" id="UP000067626"/>
    </source>
</evidence>
<dbReference type="InterPro" id="IPR025944">
    <property type="entry name" value="Sigma_54_int_dom_CS"/>
</dbReference>
<feature type="region of interest" description="Disordered" evidence="6">
    <location>
        <begin position="375"/>
        <end position="398"/>
    </location>
</feature>
<dbReference type="SUPFAM" id="SSF49879">
    <property type="entry name" value="SMAD/FHA domain"/>
    <property type="match status" value="1"/>
</dbReference>
<evidence type="ECO:0000259" key="7">
    <source>
        <dbReference type="PROSITE" id="PS50006"/>
    </source>
</evidence>
<keyword evidence="10" id="KW-1185">Reference proteome</keyword>
<keyword evidence="1" id="KW-0547">Nucleotide-binding</keyword>
<proteinExistence type="predicted"/>
<feature type="domain" description="FHA" evidence="7">
    <location>
        <begin position="39"/>
        <end position="88"/>
    </location>
</feature>
<keyword evidence="4" id="KW-0238">DNA-binding</keyword>
<dbReference type="InterPro" id="IPR009057">
    <property type="entry name" value="Homeodomain-like_sf"/>
</dbReference>
<evidence type="ECO:0000256" key="3">
    <source>
        <dbReference type="ARBA" id="ARBA00023015"/>
    </source>
</evidence>
<dbReference type="RefSeq" id="WP_050431342.1">
    <property type="nucleotide sequence ID" value="NZ_CP012159.1"/>
</dbReference>
<dbReference type="EMBL" id="CP012159">
    <property type="protein sequence ID" value="AKT39213.1"/>
    <property type="molecule type" value="Genomic_DNA"/>
</dbReference>
<dbReference type="InterPro" id="IPR008984">
    <property type="entry name" value="SMAD_FHA_dom_sf"/>
</dbReference>
<dbReference type="Gene3D" id="3.40.50.300">
    <property type="entry name" value="P-loop containing nucleotide triphosphate hydrolases"/>
    <property type="match status" value="1"/>
</dbReference>
<accession>A0A0K1EF67</accession>
<keyword evidence="5" id="KW-0804">Transcription</keyword>
<feature type="domain" description="Sigma-54 factor interaction" evidence="8">
    <location>
        <begin position="127"/>
        <end position="354"/>
    </location>
</feature>
<dbReference type="InterPro" id="IPR025943">
    <property type="entry name" value="Sigma_54_int_dom_ATP-bd_2"/>
</dbReference>
<dbReference type="InterPro" id="IPR058031">
    <property type="entry name" value="AAA_lid_NorR"/>
</dbReference>
<dbReference type="PROSITE" id="PS00688">
    <property type="entry name" value="SIGMA54_INTERACT_3"/>
    <property type="match status" value="1"/>
</dbReference>
<dbReference type="SMART" id="SM00240">
    <property type="entry name" value="FHA"/>
    <property type="match status" value="1"/>
</dbReference>
<evidence type="ECO:0000256" key="4">
    <source>
        <dbReference type="ARBA" id="ARBA00023125"/>
    </source>
</evidence>
<dbReference type="FunFam" id="3.40.50.300:FF:000006">
    <property type="entry name" value="DNA-binding transcriptional regulator NtrC"/>
    <property type="match status" value="1"/>
</dbReference>
<dbReference type="STRING" id="52.CMC5_033620"/>
<dbReference type="Pfam" id="PF25601">
    <property type="entry name" value="AAA_lid_14"/>
    <property type="match status" value="1"/>
</dbReference>
<dbReference type="KEGG" id="ccro:CMC5_033620"/>
<reference evidence="9 10" key="1">
    <citation type="submission" date="2015-07" db="EMBL/GenBank/DDBJ databases">
        <title>Genome analysis of myxobacterium Chondromyces crocatus Cm c5 reveals a high potential for natural compound synthesis and the genetic basis for the loss of fruiting body formation.</title>
        <authorList>
            <person name="Zaburannyi N."/>
            <person name="Bunk B."/>
            <person name="Maier J."/>
            <person name="Overmann J."/>
            <person name="Mueller R."/>
        </authorList>
    </citation>
    <scope>NUCLEOTIDE SEQUENCE [LARGE SCALE GENOMIC DNA]</scope>
    <source>
        <strain evidence="9 10">Cm c5</strain>
    </source>
</reference>
<dbReference type="Pfam" id="PF00158">
    <property type="entry name" value="Sigma54_activat"/>
    <property type="match status" value="1"/>
</dbReference>
<dbReference type="SMART" id="SM00382">
    <property type="entry name" value="AAA"/>
    <property type="match status" value="1"/>
</dbReference>
<evidence type="ECO:0000256" key="6">
    <source>
        <dbReference type="SAM" id="MobiDB-lite"/>
    </source>
</evidence>
<dbReference type="InterPro" id="IPR003593">
    <property type="entry name" value="AAA+_ATPase"/>
</dbReference>
<gene>
    <name evidence="9" type="ORF">CMC5_033620</name>
</gene>
<dbReference type="GO" id="GO:0003677">
    <property type="term" value="F:DNA binding"/>
    <property type="evidence" value="ECO:0007669"/>
    <property type="project" value="UniProtKB-KW"/>
</dbReference>
<dbReference type="SUPFAM" id="SSF46689">
    <property type="entry name" value="Homeodomain-like"/>
    <property type="match status" value="1"/>
</dbReference>
<dbReference type="PROSITE" id="PS00675">
    <property type="entry name" value="SIGMA54_INTERACT_1"/>
    <property type="match status" value="1"/>
</dbReference>
<dbReference type="PROSITE" id="PS00676">
    <property type="entry name" value="SIGMA54_INTERACT_2"/>
    <property type="match status" value="1"/>
</dbReference>
<dbReference type="PANTHER" id="PTHR32071">
    <property type="entry name" value="TRANSCRIPTIONAL REGULATORY PROTEIN"/>
    <property type="match status" value="1"/>
</dbReference>
<evidence type="ECO:0000313" key="9">
    <source>
        <dbReference type="EMBL" id="AKT39213.1"/>
    </source>
</evidence>
<dbReference type="OrthoDB" id="5485507at2"/>
<dbReference type="PROSITE" id="PS50045">
    <property type="entry name" value="SIGMA54_INTERACT_4"/>
    <property type="match status" value="1"/>
</dbReference>
<dbReference type="GO" id="GO:0005524">
    <property type="term" value="F:ATP binding"/>
    <property type="evidence" value="ECO:0007669"/>
    <property type="project" value="UniProtKB-KW"/>
</dbReference>
<dbReference type="InterPro" id="IPR002078">
    <property type="entry name" value="Sigma_54_int"/>
</dbReference>
<dbReference type="Pfam" id="PF00498">
    <property type="entry name" value="FHA"/>
    <property type="match status" value="1"/>
</dbReference>
<dbReference type="AlphaFoldDB" id="A0A0K1EF67"/>
<protein>
    <submittedName>
        <fullName evidence="9">ATPase AAA</fullName>
    </submittedName>
</protein>
<dbReference type="SUPFAM" id="SSF52540">
    <property type="entry name" value="P-loop containing nucleoside triphosphate hydrolases"/>
    <property type="match status" value="1"/>
</dbReference>
<dbReference type="Gene3D" id="1.10.10.60">
    <property type="entry name" value="Homeodomain-like"/>
    <property type="match status" value="1"/>
</dbReference>
<feature type="compositionally biased region" description="Low complexity" evidence="6">
    <location>
        <begin position="382"/>
        <end position="393"/>
    </location>
</feature>
<dbReference type="PROSITE" id="PS50006">
    <property type="entry name" value="FHA_DOMAIN"/>
    <property type="match status" value="1"/>
</dbReference>
<dbReference type="Gene3D" id="2.60.200.20">
    <property type="match status" value="1"/>
</dbReference>
<dbReference type="Gene3D" id="1.10.8.60">
    <property type="match status" value="1"/>
</dbReference>
<keyword evidence="3" id="KW-0805">Transcription regulation</keyword>
<dbReference type="GO" id="GO:0006355">
    <property type="term" value="P:regulation of DNA-templated transcription"/>
    <property type="evidence" value="ECO:0007669"/>
    <property type="project" value="InterPro"/>
</dbReference>